<dbReference type="InterPro" id="IPR001251">
    <property type="entry name" value="CRAL-TRIO_dom"/>
</dbReference>
<dbReference type="InterPro" id="IPR036865">
    <property type="entry name" value="CRAL-TRIO_dom_sf"/>
</dbReference>
<dbReference type="Gene3D" id="3.40.525.10">
    <property type="entry name" value="CRAL-TRIO lipid binding domain"/>
    <property type="match status" value="1"/>
</dbReference>
<dbReference type="Pfam" id="PF00650">
    <property type="entry name" value="CRAL_TRIO"/>
    <property type="match status" value="1"/>
</dbReference>
<reference evidence="2" key="1">
    <citation type="submission" date="2021-04" db="EMBL/GenBank/DDBJ databases">
        <authorList>
            <person name="Chebbi M.A.C M."/>
        </authorList>
    </citation>
    <scope>NUCLEOTIDE SEQUENCE</scope>
</reference>
<dbReference type="EMBL" id="CAJNRD030001118">
    <property type="protein sequence ID" value="CAG5080935.1"/>
    <property type="molecule type" value="Genomic_DNA"/>
</dbReference>
<dbReference type="Proteomes" id="UP000786811">
    <property type="component" value="Unassembled WGS sequence"/>
</dbReference>
<dbReference type="Gene3D" id="1.10.8.20">
    <property type="entry name" value="N-terminal domain of phosphatidylinositol transfer protein sec14p"/>
    <property type="match status" value="1"/>
</dbReference>
<evidence type="ECO:0000259" key="1">
    <source>
        <dbReference type="Pfam" id="PF00650"/>
    </source>
</evidence>
<evidence type="ECO:0000313" key="3">
    <source>
        <dbReference type="Proteomes" id="UP000786811"/>
    </source>
</evidence>
<name>A0A8J2H6Y3_COTCN</name>
<sequence>MDDEIDYKCSLSEETQAIALENLREDDNISRNQTIRAWILKHPSIKRCRTDPLFLLQFLRTKKFSLPIGQPMLERYLHARQLSSEWFQNLDIYDQEIEALIDNGYIFPLLERDQYGRQVILINTARADPYRFGSKEIIRAYSILGELLMDIEENQVRGYTYVHILTGATIAHGTVWSLSDMRNFFKWMKNVSPIRNKQINIVSVPNHIRKVLDFIINNNVCK</sequence>
<comment type="caution">
    <text evidence="2">The sequence shown here is derived from an EMBL/GenBank/DDBJ whole genome shotgun (WGS) entry which is preliminary data.</text>
</comment>
<dbReference type="InterPro" id="IPR036273">
    <property type="entry name" value="CRAL/TRIO_N_dom_sf"/>
</dbReference>
<proteinExistence type="predicted"/>
<organism evidence="2 3">
    <name type="scientific">Cotesia congregata</name>
    <name type="common">Parasitoid wasp</name>
    <name type="synonym">Apanteles congregatus</name>
    <dbReference type="NCBI Taxonomy" id="51543"/>
    <lineage>
        <taxon>Eukaryota</taxon>
        <taxon>Metazoa</taxon>
        <taxon>Ecdysozoa</taxon>
        <taxon>Arthropoda</taxon>
        <taxon>Hexapoda</taxon>
        <taxon>Insecta</taxon>
        <taxon>Pterygota</taxon>
        <taxon>Neoptera</taxon>
        <taxon>Endopterygota</taxon>
        <taxon>Hymenoptera</taxon>
        <taxon>Apocrita</taxon>
        <taxon>Ichneumonoidea</taxon>
        <taxon>Braconidae</taxon>
        <taxon>Microgastrinae</taxon>
        <taxon>Cotesia</taxon>
    </lineage>
</organism>
<dbReference type="OrthoDB" id="1434354at2759"/>
<dbReference type="SUPFAM" id="SSF46938">
    <property type="entry name" value="CRAL/TRIO N-terminal domain"/>
    <property type="match status" value="1"/>
</dbReference>
<dbReference type="SUPFAM" id="SSF52087">
    <property type="entry name" value="CRAL/TRIO domain"/>
    <property type="match status" value="1"/>
</dbReference>
<dbReference type="PRINTS" id="PR00180">
    <property type="entry name" value="CRETINALDHBP"/>
</dbReference>
<gene>
    <name evidence="2" type="ORF">HICCMSTLAB_LOCUS3145</name>
</gene>
<evidence type="ECO:0000313" key="2">
    <source>
        <dbReference type="EMBL" id="CAG5080935.1"/>
    </source>
</evidence>
<keyword evidence="3" id="KW-1185">Reference proteome</keyword>
<dbReference type="GO" id="GO:1902936">
    <property type="term" value="F:phosphatidylinositol bisphosphate binding"/>
    <property type="evidence" value="ECO:0007669"/>
    <property type="project" value="TreeGrafter"/>
</dbReference>
<dbReference type="PANTHER" id="PTHR10174:SF208">
    <property type="entry name" value="CRAL-TRIO DOMAIN-CONTAINING PROTEIN DDB_G0278031"/>
    <property type="match status" value="1"/>
</dbReference>
<dbReference type="GO" id="GO:0016020">
    <property type="term" value="C:membrane"/>
    <property type="evidence" value="ECO:0007669"/>
    <property type="project" value="TreeGrafter"/>
</dbReference>
<dbReference type="PANTHER" id="PTHR10174">
    <property type="entry name" value="ALPHA-TOCOPHEROL TRANSFER PROTEIN-RELATED"/>
    <property type="match status" value="1"/>
</dbReference>
<protein>
    <submittedName>
        <fullName evidence="2">Similar to RLBP1: Retinaldehyde-binding protein 1 (Gallus gallus)</fullName>
    </submittedName>
</protein>
<dbReference type="AlphaFoldDB" id="A0A8J2H6Y3"/>
<feature type="domain" description="CRAL-TRIO" evidence="1">
    <location>
        <begin position="103"/>
        <end position="215"/>
    </location>
</feature>
<accession>A0A8J2H6Y3</accession>